<gene>
    <name evidence="1" type="ORF">NS506_04452</name>
    <name evidence="2" type="ORF">NSK11_contig00200-0003</name>
</gene>
<dbReference type="KEGG" id="nsr:NS506_04452"/>
<reference evidence="3" key="1">
    <citation type="submission" date="2015-07" db="EMBL/GenBank/DDBJ databases">
        <title>Nocardia seriolae U-1 whole genome shotgun sequence.</title>
        <authorList>
            <person name="Imajoh M."/>
            <person name="Fukumoto Y."/>
            <person name="Sukeda M."/>
            <person name="Yamane J."/>
            <person name="Yamasaki K."/>
            <person name="Shimizu M."/>
            <person name="Ohnishi K."/>
            <person name="Oshima S."/>
        </authorList>
    </citation>
    <scope>NUCLEOTIDE SEQUENCE [LARGE SCALE GENOMIC DNA]</scope>
    <source>
        <strain evidence="3">U-1</strain>
    </source>
</reference>
<reference evidence="1 4" key="3">
    <citation type="submission" date="2016-10" db="EMBL/GenBank/DDBJ databases">
        <title>Genome sequence of Nocardia seriolae strain EM150506, isolated from Anguila japonica.</title>
        <authorList>
            <person name="Han H.-J."/>
        </authorList>
    </citation>
    <scope>NUCLEOTIDE SEQUENCE [LARGE SCALE GENOMIC DNA]</scope>
    <source>
        <strain evidence="1 4">EM150506</strain>
    </source>
</reference>
<dbReference type="Proteomes" id="UP000037179">
    <property type="component" value="Unassembled WGS sequence"/>
</dbReference>
<dbReference type="SUPFAM" id="SSF50104">
    <property type="entry name" value="Translation proteins SH3-like domain"/>
    <property type="match status" value="1"/>
</dbReference>
<dbReference type="Proteomes" id="UP000180166">
    <property type="component" value="Chromosome"/>
</dbReference>
<sequence length="75" mass="8503">MDYRGSVGFTDFEPGDVVYFPEGPFVGVCAVVRSVDPHRAELRIDFSEGLTHREGNVLCERRHSFTVGFHEVELM</sequence>
<evidence type="ECO:0000313" key="2">
    <source>
        <dbReference type="EMBL" id="GAP33011.1"/>
    </source>
</evidence>
<proteinExistence type="predicted"/>
<dbReference type="InterPro" id="IPR008991">
    <property type="entry name" value="Translation_prot_SH3-like_sf"/>
</dbReference>
<organism evidence="2 3">
    <name type="scientific">Nocardia seriolae</name>
    <dbReference type="NCBI Taxonomy" id="37332"/>
    <lineage>
        <taxon>Bacteria</taxon>
        <taxon>Bacillati</taxon>
        <taxon>Actinomycetota</taxon>
        <taxon>Actinomycetes</taxon>
        <taxon>Mycobacteriales</taxon>
        <taxon>Nocardiaceae</taxon>
        <taxon>Nocardia</taxon>
    </lineage>
</organism>
<dbReference type="InterPro" id="IPR014722">
    <property type="entry name" value="Rib_uL2_dom2"/>
</dbReference>
<dbReference type="EMBL" id="CP017839">
    <property type="protein sequence ID" value="APA98500.1"/>
    <property type="molecule type" value="Genomic_DNA"/>
</dbReference>
<accession>A0ABC9Z6F6</accession>
<name>A0ABC9Z6F6_9NOCA</name>
<keyword evidence="3" id="KW-1185">Reference proteome</keyword>
<protein>
    <submittedName>
        <fullName evidence="2">Uncharacterized protein</fullName>
    </submittedName>
</protein>
<evidence type="ECO:0000313" key="3">
    <source>
        <dbReference type="Proteomes" id="UP000037179"/>
    </source>
</evidence>
<dbReference type="EMBL" id="BBYQ01000200">
    <property type="protein sequence ID" value="GAP33011.1"/>
    <property type="molecule type" value="Genomic_DNA"/>
</dbReference>
<evidence type="ECO:0000313" key="4">
    <source>
        <dbReference type="Proteomes" id="UP000180166"/>
    </source>
</evidence>
<evidence type="ECO:0000313" key="1">
    <source>
        <dbReference type="EMBL" id="APA98500.1"/>
    </source>
</evidence>
<dbReference type="AlphaFoldDB" id="A0ABC9Z6F6"/>
<dbReference type="Gene3D" id="2.30.30.30">
    <property type="match status" value="1"/>
</dbReference>
<reference evidence="2 3" key="2">
    <citation type="journal article" date="2016" name="Genome Announc.">
        <title>Draft Genome Sequence of Erythromycin- and Oxytetracycline-Sensitive Nocardia seriolae Strain U-1 (NBRC 110359).</title>
        <authorList>
            <person name="Imajoh M."/>
            <person name="Sukeda M."/>
            <person name="Shimizu M."/>
            <person name="Yamane J."/>
            <person name="Ohnishi K."/>
            <person name="Oshima S."/>
        </authorList>
    </citation>
    <scope>NUCLEOTIDE SEQUENCE [LARGE SCALE GENOMIC DNA]</scope>
    <source>
        <strain evidence="2 3">U-1</strain>
    </source>
</reference>